<dbReference type="Proteomes" id="UP001239111">
    <property type="component" value="Chromosome 2"/>
</dbReference>
<protein>
    <submittedName>
        <fullName evidence="1">Uncharacterized protein</fullName>
    </submittedName>
</protein>
<sequence>MGHCAIARLDKLLAPQARSNERGPIYNNEESDPEAHSDLEISDWDLVKLLGDSNEQECLVWKPKLISAAIASSATHGEYSREVIWPIPEFHPVVKMSAMQPLSDITKLNSDTMQLTNVGRKHFIIGGLDLKTKEVLAKTETTNYLC</sequence>
<organism evidence="1 2">
    <name type="scientific">Eretmocerus hayati</name>
    <dbReference type="NCBI Taxonomy" id="131215"/>
    <lineage>
        <taxon>Eukaryota</taxon>
        <taxon>Metazoa</taxon>
        <taxon>Ecdysozoa</taxon>
        <taxon>Arthropoda</taxon>
        <taxon>Hexapoda</taxon>
        <taxon>Insecta</taxon>
        <taxon>Pterygota</taxon>
        <taxon>Neoptera</taxon>
        <taxon>Endopterygota</taxon>
        <taxon>Hymenoptera</taxon>
        <taxon>Apocrita</taxon>
        <taxon>Proctotrupomorpha</taxon>
        <taxon>Chalcidoidea</taxon>
        <taxon>Aphelinidae</taxon>
        <taxon>Aphelininae</taxon>
        <taxon>Eretmocerus</taxon>
    </lineage>
</organism>
<keyword evidence="2" id="KW-1185">Reference proteome</keyword>
<proteinExistence type="predicted"/>
<accession>A0ACC2P4F4</accession>
<evidence type="ECO:0000313" key="2">
    <source>
        <dbReference type="Proteomes" id="UP001239111"/>
    </source>
</evidence>
<evidence type="ECO:0000313" key="1">
    <source>
        <dbReference type="EMBL" id="KAJ8676650.1"/>
    </source>
</evidence>
<name>A0ACC2P4F4_9HYME</name>
<dbReference type="EMBL" id="CM056742">
    <property type="protein sequence ID" value="KAJ8676650.1"/>
    <property type="molecule type" value="Genomic_DNA"/>
</dbReference>
<reference evidence="1" key="1">
    <citation type="submission" date="2023-04" db="EMBL/GenBank/DDBJ databases">
        <title>A chromosome-level genome assembly of the parasitoid wasp Eretmocerus hayati.</title>
        <authorList>
            <person name="Zhong Y."/>
            <person name="Liu S."/>
            <person name="Liu Y."/>
        </authorList>
    </citation>
    <scope>NUCLEOTIDE SEQUENCE</scope>
    <source>
        <strain evidence="1">ZJU_SS_LIU_2023</strain>
    </source>
</reference>
<gene>
    <name evidence="1" type="ORF">QAD02_012437</name>
</gene>
<comment type="caution">
    <text evidence="1">The sequence shown here is derived from an EMBL/GenBank/DDBJ whole genome shotgun (WGS) entry which is preliminary data.</text>
</comment>